<gene>
    <name evidence="1" type="ORF">AVEN_241676_1</name>
</gene>
<sequence length="114" mass="12735">MRLHGSSNKSKLSSGPETAFLLPIESFSDCLMSSIRTFLPGTTSSGIFNKNGQQSFRLRSKKNLTFSYFNNGMPVEYLFKHENGRLLTIMNCADFFCTLARAGPTVSHQSLKML</sequence>
<organism evidence="1 2">
    <name type="scientific">Araneus ventricosus</name>
    <name type="common">Orbweaver spider</name>
    <name type="synonym">Epeira ventricosa</name>
    <dbReference type="NCBI Taxonomy" id="182803"/>
    <lineage>
        <taxon>Eukaryota</taxon>
        <taxon>Metazoa</taxon>
        <taxon>Ecdysozoa</taxon>
        <taxon>Arthropoda</taxon>
        <taxon>Chelicerata</taxon>
        <taxon>Arachnida</taxon>
        <taxon>Araneae</taxon>
        <taxon>Araneomorphae</taxon>
        <taxon>Entelegynae</taxon>
        <taxon>Araneoidea</taxon>
        <taxon>Araneidae</taxon>
        <taxon>Araneus</taxon>
    </lineage>
</organism>
<name>A0A4Y2KDE0_ARAVE</name>
<reference evidence="1 2" key="1">
    <citation type="journal article" date="2019" name="Sci. Rep.">
        <title>Orb-weaving spider Araneus ventricosus genome elucidates the spidroin gene catalogue.</title>
        <authorList>
            <person name="Kono N."/>
            <person name="Nakamura H."/>
            <person name="Ohtoshi R."/>
            <person name="Moran D.A.P."/>
            <person name="Shinohara A."/>
            <person name="Yoshida Y."/>
            <person name="Fujiwara M."/>
            <person name="Mori M."/>
            <person name="Tomita M."/>
            <person name="Arakawa K."/>
        </authorList>
    </citation>
    <scope>NUCLEOTIDE SEQUENCE [LARGE SCALE GENOMIC DNA]</scope>
</reference>
<dbReference type="Proteomes" id="UP000499080">
    <property type="component" value="Unassembled WGS sequence"/>
</dbReference>
<dbReference type="AlphaFoldDB" id="A0A4Y2KDE0"/>
<evidence type="ECO:0000313" key="2">
    <source>
        <dbReference type="Proteomes" id="UP000499080"/>
    </source>
</evidence>
<comment type="caution">
    <text evidence="1">The sequence shown here is derived from an EMBL/GenBank/DDBJ whole genome shotgun (WGS) entry which is preliminary data.</text>
</comment>
<keyword evidence="2" id="KW-1185">Reference proteome</keyword>
<protein>
    <submittedName>
        <fullName evidence="1">Uncharacterized protein</fullName>
    </submittedName>
</protein>
<accession>A0A4Y2KDE0</accession>
<dbReference type="EMBL" id="BGPR01004507">
    <property type="protein sequence ID" value="GBN00308.1"/>
    <property type="molecule type" value="Genomic_DNA"/>
</dbReference>
<evidence type="ECO:0000313" key="1">
    <source>
        <dbReference type="EMBL" id="GBN00308.1"/>
    </source>
</evidence>
<proteinExistence type="predicted"/>